<name>A0A7J8UZS6_9ROSI</name>
<protein>
    <submittedName>
        <fullName evidence="1">Uncharacterized protein</fullName>
    </submittedName>
</protein>
<feature type="non-terminal residue" evidence="1">
    <location>
        <position position="86"/>
    </location>
</feature>
<reference evidence="1 2" key="1">
    <citation type="journal article" date="2019" name="Genome Biol. Evol.">
        <title>Insights into the evolution of the New World diploid cottons (Gossypium, subgenus Houzingenia) based on genome sequencing.</title>
        <authorList>
            <person name="Grover C.E."/>
            <person name="Arick M.A. 2nd"/>
            <person name="Thrash A."/>
            <person name="Conover J.L."/>
            <person name="Sanders W.S."/>
            <person name="Peterson D.G."/>
            <person name="Frelichowski J.E."/>
            <person name="Scheffler J.A."/>
            <person name="Scheffler B.E."/>
            <person name="Wendel J.F."/>
        </authorList>
    </citation>
    <scope>NUCLEOTIDE SEQUENCE [LARGE SCALE GENOMIC DNA]</scope>
    <source>
        <strain evidence="1">57</strain>
        <tissue evidence="1">Leaf</tissue>
    </source>
</reference>
<accession>A0A7J8UZS6</accession>
<sequence>SGSAAIEGVLRDEKEDWVLGYNRFLGNCSIFEEKIWGILDGLKLTQRTGHEKGHTVTPHARVPGRVTFEMASHARVPGRVLGRVTA</sequence>
<dbReference type="AlphaFoldDB" id="A0A7J8UZS6"/>
<organism evidence="1 2">
    <name type="scientific">Gossypium klotzschianum</name>
    <dbReference type="NCBI Taxonomy" id="34286"/>
    <lineage>
        <taxon>Eukaryota</taxon>
        <taxon>Viridiplantae</taxon>
        <taxon>Streptophyta</taxon>
        <taxon>Embryophyta</taxon>
        <taxon>Tracheophyta</taxon>
        <taxon>Spermatophyta</taxon>
        <taxon>Magnoliopsida</taxon>
        <taxon>eudicotyledons</taxon>
        <taxon>Gunneridae</taxon>
        <taxon>Pentapetalae</taxon>
        <taxon>rosids</taxon>
        <taxon>malvids</taxon>
        <taxon>Malvales</taxon>
        <taxon>Malvaceae</taxon>
        <taxon>Malvoideae</taxon>
        <taxon>Gossypium</taxon>
    </lineage>
</organism>
<dbReference type="Proteomes" id="UP000593573">
    <property type="component" value="Unassembled WGS sequence"/>
</dbReference>
<gene>
    <name evidence="1" type="ORF">Goklo_008425</name>
</gene>
<dbReference type="OrthoDB" id="1752183at2759"/>
<comment type="caution">
    <text evidence="1">The sequence shown here is derived from an EMBL/GenBank/DDBJ whole genome shotgun (WGS) entry which is preliminary data.</text>
</comment>
<evidence type="ECO:0000313" key="1">
    <source>
        <dbReference type="EMBL" id="MBA0656025.1"/>
    </source>
</evidence>
<dbReference type="EMBL" id="JABFAB010000008">
    <property type="protein sequence ID" value="MBA0656025.1"/>
    <property type="molecule type" value="Genomic_DNA"/>
</dbReference>
<proteinExistence type="predicted"/>
<evidence type="ECO:0000313" key="2">
    <source>
        <dbReference type="Proteomes" id="UP000593573"/>
    </source>
</evidence>
<keyword evidence="2" id="KW-1185">Reference proteome</keyword>